<dbReference type="GO" id="GO:0006281">
    <property type="term" value="P:DNA repair"/>
    <property type="evidence" value="ECO:0007669"/>
    <property type="project" value="TreeGrafter"/>
</dbReference>
<organism evidence="1 2">
    <name type="scientific">Candidatus Raymondbacteria bacterium RIFOXYD12_FULL_49_13</name>
    <dbReference type="NCBI Taxonomy" id="1817890"/>
    <lineage>
        <taxon>Bacteria</taxon>
        <taxon>Raymondiibacteriota</taxon>
    </lineage>
</organism>
<accession>A0A1F7FFY7</accession>
<dbReference type="InterPro" id="IPR023214">
    <property type="entry name" value="HAD_sf"/>
</dbReference>
<name>A0A1F7FFY7_UNCRA</name>
<evidence type="ECO:0000313" key="1">
    <source>
        <dbReference type="EMBL" id="OGK05417.1"/>
    </source>
</evidence>
<dbReference type="PANTHER" id="PTHR43434:SF1">
    <property type="entry name" value="PHOSPHOGLYCOLATE PHOSPHATASE"/>
    <property type="match status" value="1"/>
</dbReference>
<dbReference type="GO" id="GO:0008967">
    <property type="term" value="F:phosphoglycolate phosphatase activity"/>
    <property type="evidence" value="ECO:0007669"/>
    <property type="project" value="TreeGrafter"/>
</dbReference>
<dbReference type="InterPro" id="IPR036412">
    <property type="entry name" value="HAD-like_sf"/>
</dbReference>
<dbReference type="Proteomes" id="UP000179243">
    <property type="component" value="Unassembled WGS sequence"/>
</dbReference>
<dbReference type="Pfam" id="PF12710">
    <property type="entry name" value="HAD"/>
    <property type="match status" value="1"/>
</dbReference>
<dbReference type="Gene3D" id="1.10.150.240">
    <property type="entry name" value="Putative phosphatase, domain 2"/>
    <property type="match status" value="1"/>
</dbReference>
<dbReference type="EMBL" id="MFYX01000056">
    <property type="protein sequence ID" value="OGK05417.1"/>
    <property type="molecule type" value="Genomic_DNA"/>
</dbReference>
<protein>
    <recommendedName>
        <fullName evidence="3">Haloacid dehalogenase</fullName>
    </recommendedName>
</protein>
<sequence>MDPERLLLCDIDGTLLHTGGAGMRAFSGAVQEALGTSLHLTPRHFAGKLDCIIFTSILESAGFPFAQRRTAWETFTRKYCELLRNEARLTGQSWTVYPGVRDFLERHKNTWRLALLTGNIPEGARIKLTTVGLWDFFVCGAFGDSGDSRGDLAVRALKECERRFGVKGFNDIWVIGDTVADIECGKRIAAKTLGVRTGFAKKGALEKAGADRVTGTLEGVTL</sequence>
<dbReference type="PANTHER" id="PTHR43434">
    <property type="entry name" value="PHOSPHOGLYCOLATE PHOSPHATASE"/>
    <property type="match status" value="1"/>
</dbReference>
<dbReference type="SUPFAM" id="SSF56784">
    <property type="entry name" value="HAD-like"/>
    <property type="match status" value="1"/>
</dbReference>
<dbReference type="Gene3D" id="3.40.50.1000">
    <property type="entry name" value="HAD superfamily/HAD-like"/>
    <property type="match status" value="1"/>
</dbReference>
<proteinExistence type="predicted"/>
<evidence type="ECO:0008006" key="3">
    <source>
        <dbReference type="Google" id="ProtNLM"/>
    </source>
</evidence>
<comment type="caution">
    <text evidence="1">The sequence shown here is derived from an EMBL/GenBank/DDBJ whole genome shotgun (WGS) entry which is preliminary data.</text>
</comment>
<evidence type="ECO:0000313" key="2">
    <source>
        <dbReference type="Proteomes" id="UP000179243"/>
    </source>
</evidence>
<dbReference type="InterPro" id="IPR023198">
    <property type="entry name" value="PGP-like_dom2"/>
</dbReference>
<dbReference type="InterPro" id="IPR050155">
    <property type="entry name" value="HAD-like_hydrolase_sf"/>
</dbReference>
<reference evidence="1 2" key="1">
    <citation type="journal article" date="2016" name="Nat. Commun.">
        <title>Thousands of microbial genomes shed light on interconnected biogeochemical processes in an aquifer system.</title>
        <authorList>
            <person name="Anantharaman K."/>
            <person name="Brown C.T."/>
            <person name="Hug L.A."/>
            <person name="Sharon I."/>
            <person name="Castelle C.J."/>
            <person name="Probst A.J."/>
            <person name="Thomas B.C."/>
            <person name="Singh A."/>
            <person name="Wilkins M.J."/>
            <person name="Karaoz U."/>
            <person name="Brodie E.L."/>
            <person name="Williams K.H."/>
            <person name="Hubbard S.S."/>
            <person name="Banfield J.F."/>
        </authorList>
    </citation>
    <scope>NUCLEOTIDE SEQUENCE [LARGE SCALE GENOMIC DNA]</scope>
</reference>
<dbReference type="AlphaFoldDB" id="A0A1F7FFY7"/>
<gene>
    <name evidence="1" type="ORF">A2519_03200</name>
</gene>